<evidence type="ECO:0000256" key="1">
    <source>
        <dbReference type="SAM" id="SignalP"/>
    </source>
</evidence>
<dbReference type="Proteomes" id="UP000027265">
    <property type="component" value="Unassembled WGS sequence"/>
</dbReference>
<dbReference type="OrthoDB" id="2521594at2759"/>
<dbReference type="SUPFAM" id="SSF56112">
    <property type="entry name" value="Protein kinase-like (PK-like)"/>
    <property type="match status" value="1"/>
</dbReference>
<sequence>MLPSDLYLYLFTVLRSLCFRICSAYSSQRSGTVLSCLCTGPYPDPKYTSRKAIAEARAESIEEGINPLLDAPVYGVNPYRSILHPVGSSQDLAAEILPPLEEVVPPLPKLDVRARDLTLLEVIRDDHEEECVSCVFKVRYRGDPYLLKVYRGLGDPNRTDFFRLIDGQFRFHNERRAYEHLLHFGVCAEGVVPYCYGWFTLPVSKETPWLHPFASDTVPPNAILLQYFEGAVKLDVTNVTVDLAEQGLAAMSRIHEARVLHSDAYPRNHLVLPTGKLVVIDFDAALTWPHEEVTPLRLTQEISCCWGMYYRFLLPDRLIGLTPDQATLL</sequence>
<evidence type="ECO:0000313" key="2">
    <source>
        <dbReference type="EMBL" id="KDQ52336.1"/>
    </source>
</evidence>
<keyword evidence="1" id="KW-0732">Signal</keyword>
<dbReference type="HOGENOM" id="CLU_844842_0_0_1"/>
<feature type="chain" id="PRO_5001643319" description="Protein kinase domain-containing protein" evidence="1">
    <location>
        <begin position="25"/>
        <end position="329"/>
    </location>
</feature>
<dbReference type="AlphaFoldDB" id="A0A067PPT9"/>
<keyword evidence="3" id="KW-1185">Reference proteome</keyword>
<dbReference type="STRING" id="933084.A0A067PPT9"/>
<reference evidence="3" key="1">
    <citation type="journal article" date="2014" name="Proc. Natl. Acad. Sci. U.S.A.">
        <title>Extensive sampling of basidiomycete genomes demonstrates inadequacy of the white-rot/brown-rot paradigm for wood decay fungi.</title>
        <authorList>
            <person name="Riley R."/>
            <person name="Salamov A.A."/>
            <person name="Brown D.W."/>
            <person name="Nagy L.G."/>
            <person name="Floudas D."/>
            <person name="Held B.W."/>
            <person name="Levasseur A."/>
            <person name="Lombard V."/>
            <person name="Morin E."/>
            <person name="Otillar R."/>
            <person name="Lindquist E.A."/>
            <person name="Sun H."/>
            <person name="LaButti K.M."/>
            <person name="Schmutz J."/>
            <person name="Jabbour D."/>
            <person name="Luo H."/>
            <person name="Baker S.E."/>
            <person name="Pisabarro A.G."/>
            <person name="Walton J.D."/>
            <person name="Blanchette R.A."/>
            <person name="Henrissat B."/>
            <person name="Martin F."/>
            <person name="Cullen D."/>
            <person name="Hibbett D.S."/>
            <person name="Grigoriev I.V."/>
        </authorList>
    </citation>
    <scope>NUCLEOTIDE SEQUENCE [LARGE SCALE GENOMIC DNA]</scope>
    <source>
        <strain evidence="3">MUCL 33604</strain>
    </source>
</reference>
<dbReference type="InterPro" id="IPR011009">
    <property type="entry name" value="Kinase-like_dom_sf"/>
</dbReference>
<feature type="signal peptide" evidence="1">
    <location>
        <begin position="1"/>
        <end position="24"/>
    </location>
</feature>
<dbReference type="InParanoid" id="A0A067PPT9"/>
<evidence type="ECO:0008006" key="4">
    <source>
        <dbReference type="Google" id="ProtNLM"/>
    </source>
</evidence>
<accession>A0A067PPT9</accession>
<name>A0A067PPT9_9AGAM</name>
<protein>
    <recommendedName>
        <fullName evidence="4">Protein kinase domain-containing protein</fullName>
    </recommendedName>
</protein>
<gene>
    <name evidence="2" type="ORF">JAAARDRAFT_198254</name>
</gene>
<dbReference type="Gene3D" id="1.10.510.10">
    <property type="entry name" value="Transferase(Phosphotransferase) domain 1"/>
    <property type="match status" value="1"/>
</dbReference>
<proteinExistence type="predicted"/>
<dbReference type="EMBL" id="KL197740">
    <property type="protein sequence ID" value="KDQ52336.1"/>
    <property type="molecule type" value="Genomic_DNA"/>
</dbReference>
<organism evidence="2 3">
    <name type="scientific">Jaapia argillacea MUCL 33604</name>
    <dbReference type="NCBI Taxonomy" id="933084"/>
    <lineage>
        <taxon>Eukaryota</taxon>
        <taxon>Fungi</taxon>
        <taxon>Dikarya</taxon>
        <taxon>Basidiomycota</taxon>
        <taxon>Agaricomycotina</taxon>
        <taxon>Agaricomycetes</taxon>
        <taxon>Agaricomycetidae</taxon>
        <taxon>Jaapiales</taxon>
        <taxon>Jaapiaceae</taxon>
        <taxon>Jaapia</taxon>
    </lineage>
</organism>
<evidence type="ECO:0000313" key="3">
    <source>
        <dbReference type="Proteomes" id="UP000027265"/>
    </source>
</evidence>